<feature type="region of interest" description="Disordered" evidence="4">
    <location>
        <begin position="101"/>
        <end position="131"/>
    </location>
</feature>
<dbReference type="PANTHER" id="PTHR43537">
    <property type="entry name" value="TRANSCRIPTIONAL REGULATOR, GNTR FAMILY"/>
    <property type="match status" value="1"/>
</dbReference>
<dbReference type="Pfam" id="PF07729">
    <property type="entry name" value="FCD"/>
    <property type="match status" value="1"/>
</dbReference>
<sequence length="131" mass="14020">MAERAAARDTGDAPAYAEADRRFHRAIFEASGNVLLAELYRGAGGNDQALLHLDSPDVDLDALADDIARIDATHVELVAAIEARDPDRAADAAERMVHVAHAQAGFEPSQDDQPTAQPKAQPADQPEENAR</sequence>
<proteinExistence type="predicted"/>
<dbReference type="OrthoDB" id="4164516at2"/>
<evidence type="ECO:0000313" key="6">
    <source>
        <dbReference type="EMBL" id="ERK69065.1"/>
    </source>
</evidence>
<evidence type="ECO:0000256" key="3">
    <source>
        <dbReference type="ARBA" id="ARBA00023163"/>
    </source>
</evidence>
<dbReference type="PANTHER" id="PTHR43537:SF5">
    <property type="entry name" value="UXU OPERON TRANSCRIPTIONAL REGULATOR"/>
    <property type="match status" value="1"/>
</dbReference>
<dbReference type="InterPro" id="IPR011711">
    <property type="entry name" value="GntR_C"/>
</dbReference>
<keyword evidence="2" id="KW-0238">DNA-binding</keyword>
<dbReference type="Gene3D" id="1.20.120.530">
    <property type="entry name" value="GntR ligand-binding domain-like"/>
    <property type="match status" value="1"/>
</dbReference>
<dbReference type="EMBL" id="AWVQ01000813">
    <property type="protein sequence ID" value="ERK69065.1"/>
    <property type="molecule type" value="Genomic_DNA"/>
</dbReference>
<protein>
    <submittedName>
        <fullName evidence="6">FCD domain protein</fullName>
    </submittedName>
</protein>
<name>U2R1B4_LEIAQ</name>
<dbReference type="GO" id="GO:0003677">
    <property type="term" value="F:DNA binding"/>
    <property type="evidence" value="ECO:0007669"/>
    <property type="project" value="UniProtKB-KW"/>
</dbReference>
<feature type="domain" description="GntR C-terminal" evidence="5">
    <location>
        <begin position="3"/>
        <end position="97"/>
    </location>
</feature>
<reference evidence="6 7" key="1">
    <citation type="submission" date="2013-08" db="EMBL/GenBank/DDBJ databases">
        <authorList>
            <person name="Weinstock G."/>
            <person name="Sodergren E."/>
            <person name="Wylie T."/>
            <person name="Fulton L."/>
            <person name="Fulton R."/>
            <person name="Fronick C."/>
            <person name="O'Laughlin M."/>
            <person name="Godfrey J."/>
            <person name="Miner T."/>
            <person name="Herter B."/>
            <person name="Appelbaum E."/>
            <person name="Cordes M."/>
            <person name="Lek S."/>
            <person name="Wollam A."/>
            <person name="Pepin K.H."/>
            <person name="Palsikar V.B."/>
            <person name="Mitreva M."/>
            <person name="Wilson R.K."/>
        </authorList>
    </citation>
    <scope>NUCLEOTIDE SEQUENCE [LARGE SCALE GENOMIC DNA]</scope>
    <source>
        <strain evidence="6 7">ATCC 14665</strain>
    </source>
</reference>
<dbReference type="PATRIC" id="fig|1358026.3.peg.3685"/>
<dbReference type="SUPFAM" id="SSF48008">
    <property type="entry name" value="GntR ligand-binding domain-like"/>
    <property type="match status" value="1"/>
</dbReference>
<organism evidence="6 7">
    <name type="scientific">Leifsonia aquatica ATCC 14665</name>
    <dbReference type="NCBI Taxonomy" id="1358026"/>
    <lineage>
        <taxon>Bacteria</taxon>
        <taxon>Bacillati</taxon>
        <taxon>Actinomycetota</taxon>
        <taxon>Actinomycetes</taxon>
        <taxon>Micrococcales</taxon>
        <taxon>Microbacteriaceae</taxon>
        <taxon>Leifsonia</taxon>
    </lineage>
</organism>
<dbReference type="InterPro" id="IPR008920">
    <property type="entry name" value="TF_FadR/GntR_C"/>
</dbReference>
<accession>U2R1B4</accession>
<comment type="caution">
    <text evidence="6">The sequence shown here is derived from an EMBL/GenBank/DDBJ whole genome shotgun (WGS) entry which is preliminary data.</text>
</comment>
<keyword evidence="3" id="KW-0804">Transcription</keyword>
<keyword evidence="1" id="KW-0805">Transcription regulation</keyword>
<evidence type="ECO:0000313" key="7">
    <source>
        <dbReference type="Proteomes" id="UP000016605"/>
    </source>
</evidence>
<evidence type="ECO:0000259" key="5">
    <source>
        <dbReference type="Pfam" id="PF07729"/>
    </source>
</evidence>
<evidence type="ECO:0000256" key="1">
    <source>
        <dbReference type="ARBA" id="ARBA00023015"/>
    </source>
</evidence>
<dbReference type="HOGENOM" id="CLU_1924944_0_0_11"/>
<dbReference type="AlphaFoldDB" id="U2R1B4"/>
<evidence type="ECO:0000256" key="4">
    <source>
        <dbReference type="SAM" id="MobiDB-lite"/>
    </source>
</evidence>
<evidence type="ECO:0000256" key="2">
    <source>
        <dbReference type="ARBA" id="ARBA00023125"/>
    </source>
</evidence>
<gene>
    <name evidence="6" type="ORF">N136_04539</name>
</gene>
<dbReference type="Proteomes" id="UP000016605">
    <property type="component" value="Unassembled WGS sequence"/>
</dbReference>